<evidence type="ECO:0000313" key="6">
    <source>
        <dbReference type="EMBL" id="ORA78184.1"/>
    </source>
</evidence>
<dbReference type="RefSeq" id="WP_083081807.1">
    <property type="nucleotide sequence ID" value="NZ_MVHU01000024.1"/>
</dbReference>
<evidence type="ECO:0000256" key="2">
    <source>
        <dbReference type="ARBA" id="ARBA00022692"/>
    </source>
</evidence>
<comment type="subcellular location">
    <subcellularLocation>
        <location evidence="1">Membrane</location>
        <topology evidence="1">Multi-pass membrane protein</topology>
    </subcellularLocation>
</comment>
<keyword evidence="4 5" id="KW-0472">Membrane</keyword>
<gene>
    <name evidence="6" type="ORF">BST28_15680</name>
</gene>
<proteinExistence type="predicted"/>
<dbReference type="Pfam" id="PF13564">
    <property type="entry name" value="DoxX_2"/>
    <property type="match status" value="1"/>
</dbReference>
<protein>
    <recommendedName>
        <fullName evidence="8">DoxX family protein</fullName>
    </recommendedName>
</protein>
<dbReference type="AlphaFoldDB" id="A0A1X0E0C3"/>
<keyword evidence="3 5" id="KW-1133">Transmembrane helix</keyword>
<evidence type="ECO:0000313" key="7">
    <source>
        <dbReference type="Proteomes" id="UP000192713"/>
    </source>
</evidence>
<feature type="transmembrane region" description="Helical" evidence="5">
    <location>
        <begin position="6"/>
        <end position="26"/>
    </location>
</feature>
<comment type="caution">
    <text evidence="6">The sequence shown here is derived from an EMBL/GenBank/DDBJ whole genome shotgun (WGS) entry which is preliminary data.</text>
</comment>
<reference evidence="6 7" key="1">
    <citation type="submission" date="2017-02" db="EMBL/GenBank/DDBJ databases">
        <title>The new phylogeny of genus Mycobacterium.</title>
        <authorList>
            <person name="Tortoli E."/>
            <person name="Trovato A."/>
            <person name="Cirillo D.M."/>
        </authorList>
    </citation>
    <scope>NUCLEOTIDE SEQUENCE [LARGE SCALE GENOMIC DNA]</scope>
    <source>
        <strain evidence="6 7">DSM 45093</strain>
    </source>
</reference>
<dbReference type="Proteomes" id="UP000192713">
    <property type="component" value="Unassembled WGS sequence"/>
</dbReference>
<evidence type="ECO:0000256" key="1">
    <source>
        <dbReference type="ARBA" id="ARBA00004141"/>
    </source>
</evidence>
<organism evidence="6 7">
    <name type="scientific">Mycolicibacter kumamotonensis</name>
    <dbReference type="NCBI Taxonomy" id="354243"/>
    <lineage>
        <taxon>Bacteria</taxon>
        <taxon>Bacillati</taxon>
        <taxon>Actinomycetota</taxon>
        <taxon>Actinomycetes</taxon>
        <taxon>Mycobacteriales</taxon>
        <taxon>Mycobacteriaceae</taxon>
        <taxon>Mycolicibacter</taxon>
    </lineage>
</organism>
<sequence length="127" mass="13538">MNTTLWIIAGILAAGFVAGGTALLALPREKYRALGANQHWVDDFTDGHLKTIGTIKLIGAIGLVLPAILGVAPVLVPLAACGLMLFMAGAATTRLRRNEWRYLAGDIAFITVFGFLAWGRFGLQPFA</sequence>
<feature type="transmembrane region" description="Helical" evidence="5">
    <location>
        <begin position="103"/>
        <end position="121"/>
    </location>
</feature>
<keyword evidence="2 5" id="KW-0812">Transmembrane</keyword>
<feature type="transmembrane region" description="Helical" evidence="5">
    <location>
        <begin position="47"/>
        <end position="68"/>
    </location>
</feature>
<evidence type="ECO:0000256" key="3">
    <source>
        <dbReference type="ARBA" id="ARBA00022989"/>
    </source>
</evidence>
<evidence type="ECO:0000256" key="5">
    <source>
        <dbReference type="SAM" id="Phobius"/>
    </source>
</evidence>
<evidence type="ECO:0008006" key="8">
    <source>
        <dbReference type="Google" id="ProtNLM"/>
    </source>
</evidence>
<name>A0A1X0E0C3_9MYCO</name>
<evidence type="ECO:0000256" key="4">
    <source>
        <dbReference type="ARBA" id="ARBA00023136"/>
    </source>
</evidence>
<dbReference type="InterPro" id="IPR032808">
    <property type="entry name" value="DoxX"/>
</dbReference>
<accession>A0A1X0E0C3</accession>
<dbReference type="EMBL" id="MVHU01000024">
    <property type="protein sequence ID" value="ORA78184.1"/>
    <property type="molecule type" value="Genomic_DNA"/>
</dbReference>
<dbReference type="GO" id="GO:0016020">
    <property type="term" value="C:membrane"/>
    <property type="evidence" value="ECO:0007669"/>
    <property type="project" value="UniProtKB-SubCell"/>
</dbReference>